<reference evidence="1 2" key="1">
    <citation type="journal article" date="2021" name="Int. J. Syst. Evol. Microbiol.">
        <title>Amazonocrinis nigriterrae gen. nov., sp. nov., Atlanticothrix silvestris gen. nov., sp. nov. and Dendronalium phyllosphericum gen. nov., sp. nov., nostocacean cyanobacteria from Brazilian environments.</title>
        <authorList>
            <person name="Alvarenga D.O."/>
            <person name="Andreote A.P.D."/>
            <person name="Branco L.H.Z."/>
            <person name="Delbaje E."/>
            <person name="Cruz R.B."/>
            <person name="Varani A.M."/>
            <person name="Fiore M.F."/>
        </authorList>
    </citation>
    <scope>NUCLEOTIDE SEQUENCE [LARGE SCALE GENOMIC DNA]</scope>
    <source>
        <strain evidence="1 2">CENA369</strain>
    </source>
</reference>
<organism evidence="1 2">
    <name type="scientific">Dendronalium phyllosphericum CENA369</name>
    <dbReference type="NCBI Taxonomy" id="1725256"/>
    <lineage>
        <taxon>Bacteria</taxon>
        <taxon>Bacillati</taxon>
        <taxon>Cyanobacteriota</taxon>
        <taxon>Cyanophyceae</taxon>
        <taxon>Nostocales</taxon>
        <taxon>Nostocaceae</taxon>
        <taxon>Dendronalium</taxon>
        <taxon>Dendronalium phyllosphericum</taxon>
    </lineage>
</organism>
<evidence type="ECO:0000313" key="1">
    <source>
        <dbReference type="EMBL" id="MBH8574824.1"/>
    </source>
</evidence>
<proteinExistence type="predicted"/>
<name>A0A8J7LIE1_9NOST</name>
<sequence>MSYQCDRTYPCYIWLSKLRIALLQIALLSGVVYTRLGEAVELQEMMQEFPCRIDIGKSKSVAVAYIWGAVAFFG</sequence>
<dbReference type="Proteomes" id="UP000662314">
    <property type="component" value="Unassembled WGS sequence"/>
</dbReference>
<accession>A0A8J7LIE1</accession>
<evidence type="ECO:0000313" key="2">
    <source>
        <dbReference type="Proteomes" id="UP000662314"/>
    </source>
</evidence>
<dbReference type="EMBL" id="JAECZA010000085">
    <property type="protein sequence ID" value="MBH8574824.1"/>
    <property type="molecule type" value="Genomic_DNA"/>
</dbReference>
<dbReference type="RefSeq" id="WP_214433628.1">
    <property type="nucleotide sequence ID" value="NZ_CAWPUQ010000323.1"/>
</dbReference>
<protein>
    <submittedName>
        <fullName evidence="1">Uncharacterized protein</fullName>
    </submittedName>
</protein>
<comment type="caution">
    <text evidence="1">The sequence shown here is derived from an EMBL/GenBank/DDBJ whole genome shotgun (WGS) entry which is preliminary data.</text>
</comment>
<gene>
    <name evidence="1" type="ORF">I8752_17710</name>
</gene>
<dbReference type="AlphaFoldDB" id="A0A8J7LIE1"/>
<keyword evidence="2" id="KW-1185">Reference proteome</keyword>